<evidence type="ECO:0000313" key="2">
    <source>
        <dbReference type="Proteomes" id="UP000530514"/>
    </source>
</evidence>
<name>A0A7W1XCH0_9BACL</name>
<organism evidence="1 2">
    <name type="scientific">Thermoactinomyces daqus</name>
    <dbReference type="NCBI Taxonomy" id="1329516"/>
    <lineage>
        <taxon>Bacteria</taxon>
        <taxon>Bacillati</taxon>
        <taxon>Bacillota</taxon>
        <taxon>Bacilli</taxon>
        <taxon>Bacillales</taxon>
        <taxon>Thermoactinomycetaceae</taxon>
        <taxon>Thermoactinomyces</taxon>
    </lineage>
</organism>
<comment type="caution">
    <text evidence="1">The sequence shown here is derived from an EMBL/GenBank/DDBJ whole genome shotgun (WGS) entry which is preliminary data.</text>
</comment>
<accession>A0A7W1XCH0</accession>
<dbReference type="RefSeq" id="WP_033102400.1">
    <property type="nucleotide sequence ID" value="NZ_JACEIP010000030.1"/>
</dbReference>
<sequence length="127" mass="14615">MNGRSSACCRPNRKEYRKKEEGIKKGMVMSKDKEFEQLIDYYEKNILQTIQHGGPEPYLTDLTGYCRFCGSRKSRTGLKLVLDLDTDLELPACFQCIEEQQLPVSTTRNALEFEAITQAILRLKSML</sequence>
<dbReference type="AlphaFoldDB" id="A0A7W1XCH0"/>
<reference evidence="1 2" key="1">
    <citation type="submission" date="2020-07" db="EMBL/GenBank/DDBJ databases">
        <authorList>
            <person name="Feng H."/>
        </authorList>
    </citation>
    <scope>NUCLEOTIDE SEQUENCE [LARGE SCALE GENOMIC DNA]</scope>
    <source>
        <strain evidence="2">s-11</strain>
    </source>
</reference>
<proteinExistence type="predicted"/>
<keyword evidence="2" id="KW-1185">Reference proteome</keyword>
<dbReference type="EMBL" id="JACEIP010000030">
    <property type="protein sequence ID" value="MBA4544146.1"/>
    <property type="molecule type" value="Genomic_DNA"/>
</dbReference>
<gene>
    <name evidence="1" type="ORF">H1164_14835</name>
</gene>
<protein>
    <submittedName>
        <fullName evidence="1">Uncharacterized protein</fullName>
    </submittedName>
</protein>
<evidence type="ECO:0000313" key="1">
    <source>
        <dbReference type="EMBL" id="MBA4544146.1"/>
    </source>
</evidence>
<dbReference type="Proteomes" id="UP000530514">
    <property type="component" value="Unassembled WGS sequence"/>
</dbReference>